<dbReference type="OrthoDB" id="9825972at2"/>
<name>H5XZA6_9FIRM</name>
<dbReference type="Proteomes" id="UP000005104">
    <property type="component" value="Chromosome"/>
</dbReference>
<dbReference type="HOGENOM" id="CLU_1486810_0_0_9"/>
<protein>
    <submittedName>
        <fullName evidence="1">Uncharacterized protein</fullName>
    </submittedName>
</protein>
<organism evidence="1 2">
    <name type="scientific">Desulfosporosinus youngiae DSM 17734</name>
    <dbReference type="NCBI Taxonomy" id="768710"/>
    <lineage>
        <taxon>Bacteria</taxon>
        <taxon>Bacillati</taxon>
        <taxon>Bacillota</taxon>
        <taxon>Clostridia</taxon>
        <taxon>Eubacteriales</taxon>
        <taxon>Desulfitobacteriaceae</taxon>
        <taxon>Desulfosporosinus</taxon>
    </lineage>
</organism>
<gene>
    <name evidence="1" type="ORF">DesyoDRAFT_4869</name>
</gene>
<proteinExistence type="predicted"/>
<evidence type="ECO:0000313" key="1">
    <source>
        <dbReference type="EMBL" id="EHQ91812.1"/>
    </source>
</evidence>
<sequence>MSAQSLDDKISQLNFLQLKDVYVNLFEVLEPEREPLITPKEIKRKLENDRALLEAYCLESKAEGKNYGEFTDIKELAADFLISIADSCPEHRGKMEASVVEASAKGFAGDTLLLDIPATVQLIPIIYAVAVAILQPHIKVDCKKTYEKNSSTSEFHVEFKLGTDKIVEVLKGLLSCTKNGD</sequence>
<evidence type="ECO:0000313" key="2">
    <source>
        <dbReference type="Proteomes" id="UP000005104"/>
    </source>
</evidence>
<dbReference type="EMBL" id="CM001441">
    <property type="protein sequence ID" value="EHQ91812.1"/>
    <property type="molecule type" value="Genomic_DNA"/>
</dbReference>
<accession>H5XZA6</accession>
<reference evidence="1 2" key="1">
    <citation type="submission" date="2011-11" db="EMBL/GenBank/DDBJ databases">
        <title>The Noncontiguous Finished genome of Desulfosporosinus youngiae DSM 17734.</title>
        <authorList>
            <consortium name="US DOE Joint Genome Institute (JGI-PGF)"/>
            <person name="Lucas S."/>
            <person name="Han J."/>
            <person name="Lapidus A."/>
            <person name="Cheng J.-F."/>
            <person name="Goodwin L."/>
            <person name="Pitluck S."/>
            <person name="Peters L."/>
            <person name="Ovchinnikova G."/>
            <person name="Lu M."/>
            <person name="Land M.L."/>
            <person name="Hauser L."/>
            <person name="Pester M."/>
            <person name="Spring S."/>
            <person name="Ollivier B."/>
            <person name="Rattei T."/>
            <person name="Klenk H.-P."/>
            <person name="Wagner M."/>
            <person name="Loy A."/>
            <person name="Woyke T.J."/>
        </authorList>
    </citation>
    <scope>NUCLEOTIDE SEQUENCE [LARGE SCALE GENOMIC DNA]</scope>
    <source>
        <strain evidence="1 2">DSM 17734</strain>
    </source>
</reference>
<dbReference type="AlphaFoldDB" id="H5XZA6"/>
<dbReference type="RefSeq" id="WP_007786905.1">
    <property type="nucleotide sequence ID" value="NZ_CM001441.1"/>
</dbReference>
<keyword evidence="2" id="KW-1185">Reference proteome</keyword>